<dbReference type="EMBL" id="JAAMPC010000014">
    <property type="protein sequence ID" value="KAG2266876.1"/>
    <property type="molecule type" value="Genomic_DNA"/>
</dbReference>
<proteinExistence type="predicted"/>
<dbReference type="OrthoDB" id="1113346at2759"/>
<dbReference type="PANTHER" id="PTHR31300:SF2">
    <property type="entry name" value="LIPASE-LIKE PROTEIN"/>
    <property type="match status" value="1"/>
</dbReference>
<name>A0A8X7QAW5_BRACI</name>
<evidence type="ECO:0000313" key="2">
    <source>
        <dbReference type="Proteomes" id="UP000886595"/>
    </source>
</evidence>
<organism evidence="1 2">
    <name type="scientific">Brassica carinata</name>
    <name type="common">Ethiopian mustard</name>
    <name type="synonym">Abyssinian cabbage</name>
    <dbReference type="NCBI Taxonomy" id="52824"/>
    <lineage>
        <taxon>Eukaryota</taxon>
        <taxon>Viridiplantae</taxon>
        <taxon>Streptophyta</taxon>
        <taxon>Embryophyta</taxon>
        <taxon>Tracheophyta</taxon>
        <taxon>Spermatophyta</taxon>
        <taxon>Magnoliopsida</taxon>
        <taxon>eudicotyledons</taxon>
        <taxon>Gunneridae</taxon>
        <taxon>Pentapetalae</taxon>
        <taxon>rosids</taxon>
        <taxon>malvids</taxon>
        <taxon>Brassicales</taxon>
        <taxon>Brassicaceae</taxon>
        <taxon>Brassiceae</taxon>
        <taxon>Brassica</taxon>
    </lineage>
</organism>
<reference evidence="1 2" key="1">
    <citation type="submission" date="2020-02" db="EMBL/GenBank/DDBJ databases">
        <authorList>
            <person name="Ma Q."/>
            <person name="Huang Y."/>
            <person name="Song X."/>
            <person name="Pei D."/>
        </authorList>
    </citation>
    <scope>NUCLEOTIDE SEQUENCE [LARGE SCALE GENOMIC DNA]</scope>
    <source>
        <strain evidence="1">Sxm20200214</strain>
        <tissue evidence="1">Leaf</tissue>
    </source>
</reference>
<accession>A0A8X7QAW5</accession>
<dbReference type="InterPro" id="IPR006873">
    <property type="entry name" value="DUF620"/>
</dbReference>
<dbReference type="Proteomes" id="UP000886595">
    <property type="component" value="Unassembled WGS sequence"/>
</dbReference>
<gene>
    <name evidence="1" type="ORF">Bca52824_073955</name>
</gene>
<evidence type="ECO:0000313" key="1">
    <source>
        <dbReference type="EMBL" id="KAG2266876.1"/>
    </source>
</evidence>
<protein>
    <submittedName>
        <fullName evidence="1">Uncharacterized protein</fullName>
    </submittedName>
</protein>
<comment type="caution">
    <text evidence="1">The sequence shown here is derived from an EMBL/GenBank/DDBJ whole genome shotgun (WGS) entry which is preliminary data.</text>
</comment>
<dbReference type="AlphaFoldDB" id="A0A8X7QAW5"/>
<sequence length="126" mass="14349">MGYNGSSTILFLGWERPSSSFYGKLSGLMLRRSSTNSFISPYRVMRDNSRTITRTRCIQSSSFIMSACQMTKRHKALATFQQRYMETSSVQCIHQQYTAAFGGRKLQNSIKNAYAMGKLKMITSEL</sequence>
<dbReference type="PANTHER" id="PTHR31300">
    <property type="entry name" value="LIPASE"/>
    <property type="match status" value="1"/>
</dbReference>
<keyword evidence="2" id="KW-1185">Reference proteome</keyword>